<evidence type="ECO:0000256" key="1">
    <source>
        <dbReference type="ARBA" id="ARBA00003439"/>
    </source>
</evidence>
<dbReference type="EMBL" id="JARGDH010000006">
    <property type="protein sequence ID" value="KAL0266119.1"/>
    <property type="molecule type" value="Genomic_DNA"/>
</dbReference>
<protein>
    <recommendedName>
        <fullName evidence="4">Ribosome biogenesis protein BRX1 homolog</fullName>
    </recommendedName>
</protein>
<keyword evidence="5" id="KW-0690">Ribosome biogenesis</keyword>
<dbReference type="AlphaFoldDB" id="A0AAW2H8U0"/>
<keyword evidence="6" id="KW-0539">Nucleus</keyword>
<dbReference type="GO" id="GO:0005730">
    <property type="term" value="C:nucleolus"/>
    <property type="evidence" value="ECO:0007669"/>
    <property type="project" value="UniProtKB-SubCell"/>
</dbReference>
<dbReference type="PANTHER" id="PTHR13634">
    <property type="entry name" value="RIBOSOME BIOGENESIS PROTEIN BRIX"/>
    <property type="match status" value="1"/>
</dbReference>
<dbReference type="GO" id="GO:0019843">
    <property type="term" value="F:rRNA binding"/>
    <property type="evidence" value="ECO:0007669"/>
    <property type="project" value="InterPro"/>
</dbReference>
<evidence type="ECO:0000256" key="6">
    <source>
        <dbReference type="ARBA" id="ARBA00023242"/>
    </source>
</evidence>
<evidence type="ECO:0000259" key="7">
    <source>
        <dbReference type="SMART" id="SM00879"/>
    </source>
</evidence>
<evidence type="ECO:0000256" key="2">
    <source>
        <dbReference type="ARBA" id="ARBA00004604"/>
    </source>
</evidence>
<comment type="caution">
    <text evidence="8">The sequence shown here is derived from an EMBL/GenBank/DDBJ whole genome shotgun (WGS) entry which is preliminary data.</text>
</comment>
<dbReference type="Pfam" id="PF04427">
    <property type="entry name" value="Brix"/>
    <property type="match status" value="1"/>
</dbReference>
<evidence type="ECO:0000256" key="5">
    <source>
        <dbReference type="ARBA" id="ARBA00022517"/>
    </source>
</evidence>
<dbReference type="PANTHER" id="PTHR13634:SF0">
    <property type="entry name" value="RIBOSOME BIOGENESIS PROTEIN BRX1 HOMOLOG"/>
    <property type="match status" value="1"/>
</dbReference>
<dbReference type="InterPro" id="IPR007109">
    <property type="entry name" value="Brix"/>
</dbReference>
<evidence type="ECO:0000256" key="4">
    <source>
        <dbReference type="ARBA" id="ARBA00020522"/>
    </source>
</evidence>
<evidence type="ECO:0000313" key="8">
    <source>
        <dbReference type="EMBL" id="KAL0266119.1"/>
    </source>
</evidence>
<gene>
    <name evidence="8" type="ORF">PYX00_011835</name>
</gene>
<proteinExistence type="inferred from homology"/>
<dbReference type="SMART" id="SM00879">
    <property type="entry name" value="Brix"/>
    <property type="match status" value="1"/>
</dbReference>
<dbReference type="InterPro" id="IPR026532">
    <property type="entry name" value="BRX1"/>
</dbReference>
<dbReference type="GO" id="GO:0000027">
    <property type="term" value="P:ribosomal large subunit assembly"/>
    <property type="evidence" value="ECO:0007669"/>
    <property type="project" value="TreeGrafter"/>
</dbReference>
<organism evidence="8">
    <name type="scientific">Menopon gallinae</name>
    <name type="common">poultry shaft louse</name>
    <dbReference type="NCBI Taxonomy" id="328185"/>
    <lineage>
        <taxon>Eukaryota</taxon>
        <taxon>Metazoa</taxon>
        <taxon>Ecdysozoa</taxon>
        <taxon>Arthropoda</taxon>
        <taxon>Hexapoda</taxon>
        <taxon>Insecta</taxon>
        <taxon>Pterygota</taxon>
        <taxon>Neoptera</taxon>
        <taxon>Paraneoptera</taxon>
        <taxon>Psocodea</taxon>
        <taxon>Troctomorpha</taxon>
        <taxon>Phthiraptera</taxon>
        <taxon>Amblycera</taxon>
        <taxon>Menoponidae</taxon>
        <taxon>Menopon</taxon>
    </lineage>
</organism>
<comment type="similarity">
    <text evidence="3">Belongs to the BRX1 family.</text>
</comment>
<accession>A0AAW2H8U0</accession>
<comment type="subcellular location">
    <subcellularLocation>
        <location evidence="2">Nucleus</location>
        <location evidence="2">Nucleolus</location>
    </subcellularLocation>
</comment>
<evidence type="ECO:0000256" key="3">
    <source>
        <dbReference type="ARBA" id="ARBA00006369"/>
    </source>
</evidence>
<feature type="domain" description="Brix" evidence="7">
    <location>
        <begin position="22"/>
        <end position="183"/>
    </location>
</feature>
<name>A0AAW2H8U0_9NEOP</name>
<sequence>MNGFIPVNGSLKCEYFSMRGSCPRRRANSAIQSICKDMVLLMDWKKESKLDSRSRIHEIRELMEINDCTGAFYCENSRKGACVWIAHTDGPSIKLRVVAMKQMRFFPGNVFKECGALLLFAKGFSSGPHLRFKELVQKLYSTDKPKDRMLCFYIHGGLVWMRCYHLKTMEEVGPRLTLRIEKTLEGCFCGKSTIDHGGGEPQE</sequence>
<reference evidence="8" key="1">
    <citation type="journal article" date="2024" name="Gigascience">
        <title>Chromosome-level genome of the poultry shaft louse Menopon gallinae provides insight into the host-switching and adaptive evolution of parasitic lice.</title>
        <authorList>
            <person name="Xu Y."/>
            <person name="Ma L."/>
            <person name="Liu S."/>
            <person name="Liang Y."/>
            <person name="Liu Q."/>
            <person name="He Z."/>
            <person name="Tian L."/>
            <person name="Duan Y."/>
            <person name="Cai W."/>
            <person name="Li H."/>
            <person name="Song F."/>
        </authorList>
    </citation>
    <scope>NUCLEOTIDE SEQUENCE</scope>
    <source>
        <strain evidence="8">Cailab_2023a</strain>
    </source>
</reference>
<comment type="function">
    <text evidence="1">Required for biogenesis of the 60S ribosomal subunit.</text>
</comment>
<dbReference type="GO" id="GO:0006364">
    <property type="term" value="P:rRNA processing"/>
    <property type="evidence" value="ECO:0007669"/>
    <property type="project" value="InterPro"/>
</dbReference>